<keyword evidence="1" id="KW-1133">Transmembrane helix</keyword>
<keyword evidence="1" id="KW-0472">Membrane</keyword>
<evidence type="ECO:0000313" key="3">
    <source>
        <dbReference type="Proteomes" id="UP000694001"/>
    </source>
</evidence>
<dbReference type="Pfam" id="PF19606">
    <property type="entry name" value="DUF6111"/>
    <property type="match status" value="1"/>
</dbReference>
<dbReference type="RefSeq" id="WP_218284476.1">
    <property type="nucleotide sequence ID" value="NZ_CP076448.1"/>
</dbReference>
<sequence length="88" mass="9640">MRGVLQAVIPFLAPFVLYFFWAWLARRPALADPRSVPWIVLCAAGLALSAGALLWFAETASLPKEGRYEPARIEGGRIIDGGMRPATQ</sequence>
<dbReference type="Proteomes" id="UP000694001">
    <property type="component" value="Chromosome"/>
</dbReference>
<protein>
    <submittedName>
        <fullName evidence="2">Uncharacterized protein</fullName>
    </submittedName>
</protein>
<dbReference type="AlphaFoldDB" id="A0A975YIJ6"/>
<feature type="transmembrane region" description="Helical" evidence="1">
    <location>
        <begin position="36"/>
        <end position="57"/>
    </location>
</feature>
<accession>A0A975YIJ6</accession>
<gene>
    <name evidence="2" type="ORF">KO353_09780</name>
</gene>
<organism evidence="2 3">
    <name type="scientific">Elioraea tepida</name>
    <dbReference type="NCBI Taxonomy" id="2843330"/>
    <lineage>
        <taxon>Bacteria</taxon>
        <taxon>Pseudomonadati</taxon>
        <taxon>Pseudomonadota</taxon>
        <taxon>Alphaproteobacteria</taxon>
        <taxon>Acetobacterales</taxon>
        <taxon>Elioraeaceae</taxon>
        <taxon>Elioraea</taxon>
    </lineage>
</organism>
<dbReference type="EMBL" id="CP076448">
    <property type="protein sequence ID" value="QXM23606.1"/>
    <property type="molecule type" value="Genomic_DNA"/>
</dbReference>
<evidence type="ECO:0000256" key="1">
    <source>
        <dbReference type="SAM" id="Phobius"/>
    </source>
</evidence>
<dbReference type="KEGG" id="elio:KO353_09780"/>
<dbReference type="InterPro" id="IPR046093">
    <property type="entry name" value="DUF6111"/>
</dbReference>
<reference evidence="2" key="1">
    <citation type="submission" date="2021-06" db="EMBL/GenBank/DDBJ databases">
        <title>Elioraea tepida, sp. nov., a moderately thermophilic aerobic anoxygenic phototrophic bacterium isolated from an alkaline siliceous hot spring mat community in Yellowstone National Park, WY, USA.</title>
        <authorList>
            <person name="Saini M.K."/>
            <person name="Yoshida S."/>
            <person name="Sebastian A."/>
            <person name="Hirose S."/>
            <person name="Hara E."/>
            <person name="Tamaki H."/>
            <person name="Soulier N.T."/>
            <person name="Albert I."/>
            <person name="Hanada S."/>
            <person name="Bryant D.A."/>
            <person name="Tank M."/>
        </authorList>
    </citation>
    <scope>NUCLEOTIDE SEQUENCE</scope>
    <source>
        <strain evidence="2">MS-P2</strain>
    </source>
</reference>
<keyword evidence="1" id="KW-0812">Transmembrane</keyword>
<evidence type="ECO:0000313" key="2">
    <source>
        <dbReference type="EMBL" id="QXM23606.1"/>
    </source>
</evidence>
<feature type="transmembrane region" description="Helical" evidence="1">
    <location>
        <begin position="7"/>
        <end position="24"/>
    </location>
</feature>
<keyword evidence="3" id="KW-1185">Reference proteome</keyword>
<proteinExistence type="predicted"/>
<name>A0A975YIJ6_9PROT</name>